<dbReference type="Proteomes" id="UP000260862">
    <property type="component" value="Unassembled WGS sequence"/>
</dbReference>
<accession>A0A3E4WE18</accession>
<evidence type="ECO:0000313" key="1">
    <source>
        <dbReference type="EMBL" id="RGK56649.1"/>
    </source>
</evidence>
<evidence type="ECO:0000313" key="2">
    <source>
        <dbReference type="EMBL" id="RGM40478.1"/>
    </source>
</evidence>
<protein>
    <submittedName>
        <fullName evidence="2">Uncharacterized protein</fullName>
    </submittedName>
</protein>
<dbReference type="AlphaFoldDB" id="A0A3E4WE18"/>
<comment type="caution">
    <text evidence="2">The sequence shown here is derived from an EMBL/GenBank/DDBJ whole genome shotgun (WGS) entry which is preliminary data.</text>
</comment>
<evidence type="ECO:0000313" key="3">
    <source>
        <dbReference type="Proteomes" id="UP000260780"/>
    </source>
</evidence>
<organism evidence="2 3">
    <name type="scientific">Phocaeicola plebeius</name>
    <dbReference type="NCBI Taxonomy" id="310297"/>
    <lineage>
        <taxon>Bacteria</taxon>
        <taxon>Pseudomonadati</taxon>
        <taxon>Bacteroidota</taxon>
        <taxon>Bacteroidia</taxon>
        <taxon>Bacteroidales</taxon>
        <taxon>Bacteroidaceae</taxon>
        <taxon>Phocaeicola</taxon>
    </lineage>
</organism>
<dbReference type="Proteomes" id="UP000260780">
    <property type="component" value="Unassembled WGS sequence"/>
</dbReference>
<proteinExistence type="predicted"/>
<keyword evidence="4" id="KW-1185">Reference proteome</keyword>
<dbReference type="EMBL" id="QSTF01000016">
    <property type="protein sequence ID" value="RGM40478.1"/>
    <property type="molecule type" value="Genomic_DNA"/>
</dbReference>
<evidence type="ECO:0000313" key="4">
    <source>
        <dbReference type="Proteomes" id="UP000260862"/>
    </source>
</evidence>
<dbReference type="EMBL" id="QSQT01000009">
    <property type="protein sequence ID" value="RGK56649.1"/>
    <property type="molecule type" value="Genomic_DNA"/>
</dbReference>
<gene>
    <name evidence="2" type="ORF">DXC17_07910</name>
    <name evidence="1" type="ORF">DXD04_06210</name>
</gene>
<reference evidence="3 4" key="1">
    <citation type="submission" date="2018-08" db="EMBL/GenBank/DDBJ databases">
        <title>A genome reference for cultivated species of the human gut microbiota.</title>
        <authorList>
            <person name="Zou Y."/>
            <person name="Xue W."/>
            <person name="Luo G."/>
        </authorList>
    </citation>
    <scope>NUCLEOTIDE SEQUENCE [LARGE SCALE GENOMIC DNA]</scope>
    <source>
        <strain evidence="2 3">OM08-14</strain>
        <strain evidence="1 4">TF10-3AC</strain>
    </source>
</reference>
<sequence>MIFRFKIITQVVACMGKYTNFPLVYSTLPLFYSYRKLKTLNVCKGAEGFWTGKECMEYIRKKVGMKKERKVCPIIFNWLHLPPE</sequence>
<name>A0A3E4WE18_9BACT</name>